<name>A0ACB7YHJ9_9ERIC</name>
<accession>A0ACB7YHJ9</accession>
<organism evidence="1 2">
    <name type="scientific">Vaccinium darrowii</name>
    <dbReference type="NCBI Taxonomy" id="229202"/>
    <lineage>
        <taxon>Eukaryota</taxon>
        <taxon>Viridiplantae</taxon>
        <taxon>Streptophyta</taxon>
        <taxon>Embryophyta</taxon>
        <taxon>Tracheophyta</taxon>
        <taxon>Spermatophyta</taxon>
        <taxon>Magnoliopsida</taxon>
        <taxon>eudicotyledons</taxon>
        <taxon>Gunneridae</taxon>
        <taxon>Pentapetalae</taxon>
        <taxon>asterids</taxon>
        <taxon>Ericales</taxon>
        <taxon>Ericaceae</taxon>
        <taxon>Vaccinioideae</taxon>
        <taxon>Vaccinieae</taxon>
        <taxon>Vaccinium</taxon>
    </lineage>
</organism>
<gene>
    <name evidence="1" type="ORF">Vadar_033110</name>
</gene>
<reference evidence="1 2" key="1">
    <citation type="journal article" date="2021" name="Hortic Res">
        <title>High-quality reference genome and annotation aids understanding of berry development for evergreen blueberry (Vaccinium darrowii).</title>
        <authorList>
            <person name="Yu J."/>
            <person name="Hulse-Kemp A.M."/>
            <person name="Babiker E."/>
            <person name="Staton M."/>
        </authorList>
    </citation>
    <scope>NUCLEOTIDE SEQUENCE [LARGE SCALE GENOMIC DNA]</scope>
    <source>
        <strain evidence="2">cv. NJ 8807/NJ 8810</strain>
        <tissue evidence="1">Young leaf</tissue>
    </source>
</reference>
<sequence length="598" mass="67369">MPTSFISLEVLEKMIKALDLLEYVGTMYTRAVANMGPKEVLNEVEKVGNMSLHFRKLIASKTECVKILKFLSGTLNLPNFTEYHEIRSFCLQSAYLIFCTASSSAKLHTEGMRPLELLVIDEAAQLKECESTIPLQLSGLRHAILIGDERQLPAMVQSKICQPAEFGRSLFERLVILGHKKHLLNVQYRMHPSISLFPNREFYESKILDGSNVKEQTYERRFLRGSMYGTYSFINISHGLEQLDSKHSTKNMVEVAVVSEILASLFKECVASKQKVRVGCISPYKAQVFALQQKIGKTYSTDSNSYLSVNIRSVDGFQGGEEDLIIISTVRCNGRGSVGFLSNRQRTNVALTRARHCLWILGNGATLINSGSIWRNLVVDAKARNCFCDANDDKNLAQAVAGALVELNQLDALLITDSLLFCNTRWKVYFSDDFVKSNSRINNVDVRKEVLCIIQRLSCGWHQHPKVNDILKRMGGTSSQLLELCTVNGFLNLIWSVDIVRENSKDIQVLKFWDVLPMAEIPRLAKCLDTLFGNYTVDKMNRCKCRRFEGNLLVPMTWPADSNAGKRTSTADLDYLQSLESQLASLSIMYEQGSSSNR</sequence>
<evidence type="ECO:0000313" key="1">
    <source>
        <dbReference type="EMBL" id="KAH7853091.1"/>
    </source>
</evidence>
<proteinExistence type="predicted"/>
<evidence type="ECO:0000313" key="2">
    <source>
        <dbReference type="Proteomes" id="UP000828048"/>
    </source>
</evidence>
<comment type="caution">
    <text evidence="1">The sequence shown here is derived from an EMBL/GenBank/DDBJ whole genome shotgun (WGS) entry which is preliminary data.</text>
</comment>
<keyword evidence="2" id="KW-1185">Reference proteome</keyword>
<dbReference type="EMBL" id="CM037158">
    <property type="protein sequence ID" value="KAH7853091.1"/>
    <property type="molecule type" value="Genomic_DNA"/>
</dbReference>
<dbReference type="Proteomes" id="UP000828048">
    <property type="component" value="Chromosome 8"/>
</dbReference>
<protein>
    <submittedName>
        <fullName evidence="1">Uncharacterized protein</fullName>
    </submittedName>
</protein>